<dbReference type="GO" id="GO:0008422">
    <property type="term" value="F:beta-glucosidase activity"/>
    <property type="evidence" value="ECO:0007669"/>
    <property type="project" value="UniProtKB-ARBA"/>
</dbReference>
<protein>
    <submittedName>
        <fullName evidence="4">Beta-glucosidase</fullName>
    </submittedName>
</protein>
<dbReference type="Pfam" id="PF01915">
    <property type="entry name" value="Glyco_hydro_3_C"/>
    <property type="match status" value="1"/>
</dbReference>
<dbReference type="SUPFAM" id="SSF51445">
    <property type="entry name" value="(Trans)glycosidases"/>
    <property type="match status" value="1"/>
</dbReference>
<dbReference type="SUPFAM" id="SSF52279">
    <property type="entry name" value="Beta-D-glucan exohydrolase, C-terminal domain"/>
    <property type="match status" value="1"/>
</dbReference>
<gene>
    <name evidence="4" type="ORF">DFR58_12142</name>
</gene>
<evidence type="ECO:0000313" key="5">
    <source>
        <dbReference type="Proteomes" id="UP000253034"/>
    </source>
</evidence>
<dbReference type="RefSeq" id="WP_114298905.1">
    <property type="nucleotide sequence ID" value="NZ_QPJT01000021.1"/>
</dbReference>
<dbReference type="AlphaFoldDB" id="A0A369AW13"/>
<dbReference type="Gene3D" id="2.60.40.10">
    <property type="entry name" value="Immunoglobulins"/>
    <property type="match status" value="1"/>
</dbReference>
<keyword evidence="5" id="KW-1185">Reference proteome</keyword>
<dbReference type="Proteomes" id="UP000253034">
    <property type="component" value="Unassembled WGS sequence"/>
</dbReference>
<dbReference type="Pfam" id="PF14310">
    <property type="entry name" value="Fn3-like"/>
    <property type="match status" value="1"/>
</dbReference>
<organism evidence="4 5">
    <name type="scientific">Anaerobacterium chartisolvens</name>
    <dbReference type="NCBI Taxonomy" id="1297424"/>
    <lineage>
        <taxon>Bacteria</taxon>
        <taxon>Bacillati</taxon>
        <taxon>Bacillota</taxon>
        <taxon>Clostridia</taxon>
        <taxon>Eubacteriales</taxon>
        <taxon>Oscillospiraceae</taxon>
        <taxon>Anaerobacterium</taxon>
    </lineage>
</organism>
<dbReference type="PANTHER" id="PTHR42715">
    <property type="entry name" value="BETA-GLUCOSIDASE"/>
    <property type="match status" value="1"/>
</dbReference>
<dbReference type="Gene3D" id="3.40.50.1700">
    <property type="entry name" value="Glycoside hydrolase family 3 C-terminal domain"/>
    <property type="match status" value="1"/>
</dbReference>
<dbReference type="InterPro" id="IPR013783">
    <property type="entry name" value="Ig-like_fold"/>
</dbReference>
<reference evidence="4 5" key="1">
    <citation type="submission" date="2018-07" db="EMBL/GenBank/DDBJ databases">
        <title>Genomic Encyclopedia of Type Strains, Phase IV (KMG-IV): sequencing the most valuable type-strain genomes for metagenomic binning, comparative biology and taxonomic classification.</title>
        <authorList>
            <person name="Goeker M."/>
        </authorList>
    </citation>
    <scope>NUCLEOTIDE SEQUENCE [LARGE SCALE GENOMIC DNA]</scope>
    <source>
        <strain evidence="4 5">DSM 27016</strain>
    </source>
</reference>
<evidence type="ECO:0000313" key="4">
    <source>
        <dbReference type="EMBL" id="RCX12538.1"/>
    </source>
</evidence>
<keyword evidence="2" id="KW-0378">Hydrolase</keyword>
<dbReference type="OrthoDB" id="9805821at2"/>
<dbReference type="InterPro" id="IPR002772">
    <property type="entry name" value="Glyco_hydro_3_C"/>
</dbReference>
<dbReference type="Pfam" id="PF00933">
    <property type="entry name" value="Glyco_hydro_3"/>
    <property type="match status" value="1"/>
</dbReference>
<dbReference type="InterPro" id="IPR036962">
    <property type="entry name" value="Glyco_hydro_3_N_sf"/>
</dbReference>
<proteinExistence type="inferred from homology"/>
<dbReference type="InterPro" id="IPR017853">
    <property type="entry name" value="GH"/>
</dbReference>
<dbReference type="InterPro" id="IPR050288">
    <property type="entry name" value="Cellulose_deg_GH3"/>
</dbReference>
<dbReference type="EMBL" id="QPJT01000021">
    <property type="protein sequence ID" value="RCX12538.1"/>
    <property type="molecule type" value="Genomic_DNA"/>
</dbReference>
<dbReference type="InterPro" id="IPR001764">
    <property type="entry name" value="Glyco_hydro_3_N"/>
</dbReference>
<evidence type="ECO:0000256" key="2">
    <source>
        <dbReference type="ARBA" id="ARBA00022801"/>
    </source>
</evidence>
<accession>A0A369AW13</accession>
<evidence type="ECO:0000256" key="1">
    <source>
        <dbReference type="ARBA" id="ARBA00005336"/>
    </source>
</evidence>
<sequence length="694" mass="76659">MHITEKDSRPGLAQIEEQISSLISRMTLEEKVSLCHGNTLFKTAGVERLGIPPLVTTDGPHGIRQEFKEHKFEVTGQTDDFVSYFCSLIALAATWNDERAYDFGSGMGQEARARGKDVVLGPGINIMRSPLCGRNFEYLSEDPYLISRIAVAYIKGVQQQDAAACVKHFAANNQETNRLSVSVEMDERTLREIYLPGFKACVEEGGVFSVMGAYNKLRGQYCCHNEYLLKTILKEEWGFDGAVISDWSGTHDTMEAANNGLDIEMGTERPFNEFYLADALVEAVKNGLVEESVVDDKVRRALRLRFKAGMFDENRCKGSYNTAKHQRASLDIAREAITLLKNEKGILPLNENSIGSIAVIGDNAVKKHASGGMSSEVKALYEISPLEGLKKKLGGKVKINYARGYSENEAEADILMEEAVKAAAMSDVAVVFAGLNHDFDTEASDRTDMSLPYRQPELIQRIYDTNPNTIVVMISGLPVEMEPWLKNVPALLQAWYCGMEGGNAMAEVLFGDVNPSGKLPVTFPARLEDCSAHSIGEFPGSDAVEYKEGIFVGYRHFDTNKIEPLFCFGHGLSYTDFEYSGLKITPPSVERGQSAQVSFCVTNTGERDGGETAQVYIRDTESSLVRPEKELKGFKKVFLKPGEAKELSFVLDEASMSFYNDKIGGWTAEPGAFEVLVGSSSRDIRLKGGFELKK</sequence>
<name>A0A369AW13_9FIRM</name>
<comment type="caution">
    <text evidence="4">The sequence shown here is derived from an EMBL/GenBank/DDBJ whole genome shotgun (WGS) entry which is preliminary data.</text>
</comment>
<dbReference type="PANTHER" id="PTHR42715:SF10">
    <property type="entry name" value="BETA-GLUCOSIDASE"/>
    <property type="match status" value="1"/>
</dbReference>
<evidence type="ECO:0000259" key="3">
    <source>
        <dbReference type="SMART" id="SM01217"/>
    </source>
</evidence>
<dbReference type="Gene3D" id="3.20.20.300">
    <property type="entry name" value="Glycoside hydrolase, family 3, N-terminal domain"/>
    <property type="match status" value="1"/>
</dbReference>
<dbReference type="PRINTS" id="PR00133">
    <property type="entry name" value="GLHYDRLASE3"/>
</dbReference>
<dbReference type="SMART" id="SM01217">
    <property type="entry name" value="Fn3_like"/>
    <property type="match status" value="1"/>
</dbReference>
<dbReference type="InterPro" id="IPR026891">
    <property type="entry name" value="Fn3-like"/>
</dbReference>
<comment type="similarity">
    <text evidence="1">Belongs to the glycosyl hydrolase 3 family.</text>
</comment>
<dbReference type="FunFam" id="2.60.40.10:FF:000495">
    <property type="entry name" value="Periplasmic beta-glucosidase"/>
    <property type="match status" value="1"/>
</dbReference>
<dbReference type="InterPro" id="IPR036881">
    <property type="entry name" value="Glyco_hydro_3_C_sf"/>
</dbReference>
<dbReference type="GO" id="GO:0005975">
    <property type="term" value="P:carbohydrate metabolic process"/>
    <property type="evidence" value="ECO:0007669"/>
    <property type="project" value="InterPro"/>
</dbReference>
<feature type="domain" description="Fibronectin type III-like" evidence="3">
    <location>
        <begin position="611"/>
        <end position="681"/>
    </location>
</feature>